<reference evidence="3 4" key="1">
    <citation type="submission" date="2020-04" db="EMBL/GenBank/DDBJ databases">
        <authorList>
            <person name="Pajer P."/>
            <person name="Broz P."/>
        </authorList>
    </citation>
    <scope>NUCLEOTIDE SEQUENCE [LARGE SCALE GENOMIC DNA]</scope>
    <source>
        <strain evidence="4">NRL-ATB46093</strain>
    </source>
</reference>
<dbReference type="InterPro" id="IPR002881">
    <property type="entry name" value="DUF58"/>
</dbReference>
<dbReference type="Proteomes" id="UP000509222">
    <property type="component" value="Chromosome"/>
</dbReference>
<dbReference type="PANTHER" id="PTHR34351:SF2">
    <property type="entry name" value="DUF58 DOMAIN-CONTAINING PROTEIN"/>
    <property type="match status" value="1"/>
</dbReference>
<reference evidence="4" key="2">
    <citation type="submission" date="2020-06" db="EMBL/GenBank/DDBJ databases">
        <title>Isolation of Planomicrobium glaciei.</title>
        <authorList>
            <person name="Malisova L."/>
            <person name="Safrankova R."/>
            <person name="Jakubu V."/>
            <person name="Spanelova P."/>
        </authorList>
    </citation>
    <scope>NUCLEOTIDE SEQUENCE [LARGE SCALE GENOMIC DNA]</scope>
    <source>
        <strain evidence="4">NRL-ATB46093</strain>
    </source>
</reference>
<organism evidence="3 4">
    <name type="scientific">Planococcus glaciei</name>
    <dbReference type="NCBI Taxonomy" id="459472"/>
    <lineage>
        <taxon>Bacteria</taxon>
        <taxon>Bacillati</taxon>
        <taxon>Bacillota</taxon>
        <taxon>Bacilli</taxon>
        <taxon>Bacillales</taxon>
        <taxon>Caryophanaceae</taxon>
        <taxon>Planococcus</taxon>
    </lineage>
</organism>
<dbReference type="PANTHER" id="PTHR34351">
    <property type="entry name" value="SLR1927 PROTEIN-RELATED"/>
    <property type="match status" value="1"/>
</dbReference>
<keyword evidence="4" id="KW-1185">Reference proteome</keyword>
<keyword evidence="1" id="KW-0472">Membrane</keyword>
<dbReference type="EMBL" id="CP051177">
    <property type="protein sequence ID" value="QKX51254.1"/>
    <property type="molecule type" value="Genomic_DNA"/>
</dbReference>
<dbReference type="RefSeq" id="WP_053168195.1">
    <property type="nucleotide sequence ID" value="NZ_CP051177.1"/>
</dbReference>
<name>A0A7H8QB32_9BACL</name>
<protein>
    <submittedName>
        <fullName evidence="3">DUF58 domain-containing protein</fullName>
    </submittedName>
</protein>
<evidence type="ECO:0000256" key="1">
    <source>
        <dbReference type="SAM" id="Phobius"/>
    </source>
</evidence>
<feature type="domain" description="DUF58" evidence="2">
    <location>
        <begin position="207"/>
        <end position="325"/>
    </location>
</feature>
<keyword evidence="1" id="KW-1133">Transmembrane helix</keyword>
<sequence>MSKAKEFMNLWGRLLFVLGLLLLTFSFAMFQGGFVSWFIFYMALPFALYSVLLTFYPLSDIELSRDIHTAQVRKGSSFSATIHMRRKHRFPLLYTVLTEKTHSPALKKQTAGMHQKMFVPGFRKSYSWTYEIEQMPRGEHVLEGVQIEIADFFGWVRKSRLVPLQQKVLVYPNTVDIVYRPMESKYDHGSMAAPFTLVKDTTMATGIRDYHPGDRVSWIHWKSFARTQTMRTKEFEDRQSQDLFLMDDRRPSEKFEIQVELVASILKSIVRSNSSVSYLSIGETRNHFPVIQTEEHLHRIMYHLTKVQPDLEKPAEDAGGRELQKIQASSLLYVTSHLTIEMVKAIQRNVKHLNTCMCLVVTRKGEPASPQEEAAHQFARSKGFTVKRVSPDNFSSVFTEVNGK</sequence>
<accession>A0A7H8QB32</accession>
<feature type="transmembrane region" description="Helical" evidence="1">
    <location>
        <begin position="38"/>
        <end position="58"/>
    </location>
</feature>
<evidence type="ECO:0000259" key="2">
    <source>
        <dbReference type="Pfam" id="PF01882"/>
    </source>
</evidence>
<dbReference type="AlphaFoldDB" id="A0A7H8QB32"/>
<keyword evidence="1" id="KW-0812">Transmembrane</keyword>
<dbReference type="Pfam" id="PF01882">
    <property type="entry name" value="DUF58"/>
    <property type="match status" value="1"/>
</dbReference>
<proteinExistence type="predicted"/>
<evidence type="ECO:0000313" key="3">
    <source>
        <dbReference type="EMBL" id="QKX51254.1"/>
    </source>
</evidence>
<gene>
    <name evidence="3" type="ORF">HF394_11990</name>
</gene>
<evidence type="ECO:0000313" key="4">
    <source>
        <dbReference type="Proteomes" id="UP000509222"/>
    </source>
</evidence>